<dbReference type="AlphaFoldDB" id="A0A0N0VE76"/>
<sequence>MKVQPCGSPSSQVIHRQNHGVPFSSVSVALLCCGPCFSNVHDFLGLVPHQHRSPTGSRETGVEVHHWHSRCHGRRYRSWAVLLSQFVPFFELCMRRWRCAVRLLHQERCPAERRPPSPNELQHPIELCGADM</sequence>
<dbReference type="GeneID" id="26907228"/>
<organism evidence="1 2">
    <name type="scientific">Leptomonas pyrrhocoris</name>
    <name type="common">Firebug parasite</name>
    <dbReference type="NCBI Taxonomy" id="157538"/>
    <lineage>
        <taxon>Eukaryota</taxon>
        <taxon>Discoba</taxon>
        <taxon>Euglenozoa</taxon>
        <taxon>Kinetoplastea</taxon>
        <taxon>Metakinetoplastina</taxon>
        <taxon>Trypanosomatida</taxon>
        <taxon>Trypanosomatidae</taxon>
        <taxon>Leishmaniinae</taxon>
        <taxon>Leptomonas</taxon>
    </lineage>
</organism>
<dbReference type="Proteomes" id="UP000037923">
    <property type="component" value="Unassembled WGS sequence"/>
</dbReference>
<keyword evidence="2" id="KW-1185">Reference proteome</keyword>
<name>A0A0N0VE76_LEPPY</name>
<dbReference type="RefSeq" id="XP_015656010.1">
    <property type="nucleotide sequence ID" value="XM_015805397.1"/>
</dbReference>
<proteinExistence type="predicted"/>
<reference evidence="1 2" key="1">
    <citation type="submission" date="2015-07" db="EMBL/GenBank/DDBJ databases">
        <title>High-quality genome of monoxenous trypanosomatid Leptomonas pyrrhocoris.</title>
        <authorList>
            <person name="Flegontov P."/>
            <person name="Butenko A."/>
            <person name="Firsov S."/>
            <person name="Vlcek C."/>
            <person name="Logacheva M.D."/>
            <person name="Field M."/>
            <person name="Filatov D."/>
            <person name="Flegontova O."/>
            <person name="Gerasimov E."/>
            <person name="Jackson A.P."/>
            <person name="Kelly S."/>
            <person name="Opperdoes F."/>
            <person name="O'Reilly A."/>
            <person name="Votypka J."/>
            <person name="Yurchenko V."/>
            <person name="Lukes J."/>
        </authorList>
    </citation>
    <scope>NUCLEOTIDE SEQUENCE [LARGE SCALE GENOMIC DNA]</scope>
    <source>
        <strain evidence="1">H10</strain>
    </source>
</reference>
<dbReference type="EMBL" id="LGTL01000016">
    <property type="protein sequence ID" value="KPA77571.1"/>
    <property type="molecule type" value="Genomic_DNA"/>
</dbReference>
<evidence type="ECO:0000313" key="2">
    <source>
        <dbReference type="Proteomes" id="UP000037923"/>
    </source>
</evidence>
<evidence type="ECO:0000313" key="1">
    <source>
        <dbReference type="EMBL" id="KPA77571.1"/>
    </source>
</evidence>
<comment type="caution">
    <text evidence="1">The sequence shown here is derived from an EMBL/GenBank/DDBJ whole genome shotgun (WGS) entry which is preliminary data.</text>
</comment>
<protein>
    <submittedName>
        <fullName evidence="1">Uncharacterized protein</fullName>
    </submittedName>
</protein>
<accession>A0A0N0VE76</accession>
<dbReference type="VEuPathDB" id="TriTrypDB:LpyrH10_16_1240"/>
<gene>
    <name evidence="1" type="ORF">ABB37_06942</name>
</gene>